<keyword evidence="4" id="KW-1185">Reference proteome</keyword>
<dbReference type="Proteomes" id="UP001277471">
    <property type="component" value="Unassembled WGS sequence"/>
</dbReference>
<geneLocation type="plasmid" evidence="2 3">
    <name>p1</name>
</geneLocation>
<dbReference type="Proteomes" id="UP000298774">
    <property type="component" value="Plasmid p1"/>
</dbReference>
<protein>
    <submittedName>
        <fullName evidence="2">Uncharacterized protein</fullName>
    </submittedName>
</protein>
<sequence>MATTAILTVNYTDNQLVAYLNGAQVYNRIGGGEAINEQVVLTGNLQAGVNQLLLVCVNFGGPAHAQGSVNINGRSQDFNFDTRRDDAPQGIVTQFYYAIDNS</sequence>
<proteinExistence type="predicted"/>
<dbReference type="EMBL" id="JAWXYC010000003">
    <property type="protein sequence ID" value="MDX5951031.1"/>
    <property type="molecule type" value="Genomic_DNA"/>
</dbReference>
<reference evidence="1 4" key="2">
    <citation type="submission" date="2023-11" db="EMBL/GenBank/DDBJ databases">
        <title>MicrobeMod: A computational toolkit for identifying prokaryotic methylation and restriction-modification with nanopore sequencing.</title>
        <authorList>
            <person name="Crits-Christoph A."/>
            <person name="Kang S.C."/>
            <person name="Lee H."/>
            <person name="Ostrov N."/>
        </authorList>
    </citation>
    <scope>NUCLEOTIDE SEQUENCE [LARGE SCALE GENOMIC DNA]</scope>
    <source>
        <strain evidence="1 4">ATCC 29145</strain>
    </source>
</reference>
<dbReference type="GeneID" id="56453390"/>
<organism evidence="2 3">
    <name type="scientific">Azospirillum brasilense</name>
    <dbReference type="NCBI Taxonomy" id="192"/>
    <lineage>
        <taxon>Bacteria</taxon>
        <taxon>Pseudomonadati</taxon>
        <taxon>Pseudomonadota</taxon>
        <taxon>Alphaproteobacteria</taxon>
        <taxon>Rhodospirillales</taxon>
        <taxon>Azospirillaceae</taxon>
        <taxon>Azospirillum</taxon>
    </lineage>
</organism>
<dbReference type="RefSeq" id="WP_035675960.1">
    <property type="nucleotide sequence ID" value="NZ_CP012915.1"/>
</dbReference>
<dbReference type="KEGG" id="abf:AMK58_17585"/>
<keyword evidence="2" id="KW-0614">Plasmid</keyword>
<evidence type="ECO:0000313" key="1">
    <source>
        <dbReference type="EMBL" id="MDX5951031.1"/>
    </source>
</evidence>
<accession>A0A0P0EXS2</accession>
<evidence type="ECO:0000313" key="3">
    <source>
        <dbReference type="Proteomes" id="UP000298774"/>
    </source>
</evidence>
<evidence type="ECO:0000313" key="4">
    <source>
        <dbReference type="Proteomes" id="UP001277471"/>
    </source>
</evidence>
<dbReference type="AlphaFoldDB" id="A0A0P0EXS2"/>
<evidence type="ECO:0000313" key="2">
    <source>
        <dbReference type="EMBL" id="QCO11256.1"/>
    </source>
</evidence>
<gene>
    <name evidence="2" type="ORF">D3868_19805</name>
    <name evidence="1" type="ORF">SIM66_07485</name>
</gene>
<name>A0A0P0EXS2_AZOBR</name>
<dbReference type="EMBL" id="CP032340">
    <property type="protein sequence ID" value="QCO11256.1"/>
    <property type="molecule type" value="Genomic_DNA"/>
</dbReference>
<reference evidence="2 3" key="1">
    <citation type="submission" date="2018-09" db="EMBL/GenBank/DDBJ databases">
        <title>Whole genome based analysis of evolution and adaptive divergence in Indian and Brazilian strains of Azospirillum brasilense.</title>
        <authorList>
            <person name="Singh C."/>
            <person name="Tripathi A.K."/>
        </authorList>
    </citation>
    <scope>NUCLEOTIDE SEQUENCE [LARGE SCALE GENOMIC DNA]</scope>
    <source>
        <strain evidence="2 3">MTCC4038</strain>
        <plasmid evidence="2 3">p1</plasmid>
    </source>
</reference>